<reference evidence="3" key="1">
    <citation type="submission" date="2018-02" db="EMBL/GenBank/DDBJ databases">
        <authorList>
            <person name="Hausmann B."/>
        </authorList>
    </citation>
    <scope>NUCLEOTIDE SEQUENCE [LARGE SCALE GENOMIC DNA]</scope>
    <source>
        <strain evidence="3">Peat soil MAG SbA5</strain>
    </source>
</reference>
<accession>A0A2N9L7Z2</accession>
<dbReference type="Proteomes" id="UP000239735">
    <property type="component" value="Unassembled WGS sequence"/>
</dbReference>
<evidence type="ECO:0000256" key="1">
    <source>
        <dbReference type="SAM" id="MobiDB-lite"/>
    </source>
</evidence>
<dbReference type="AlphaFoldDB" id="A0A2N9L7Z2"/>
<gene>
    <name evidence="2" type="ORF">SBA5_230006</name>
</gene>
<dbReference type="EMBL" id="OKRB01000079">
    <property type="protein sequence ID" value="SPE19418.1"/>
    <property type="molecule type" value="Genomic_DNA"/>
</dbReference>
<feature type="region of interest" description="Disordered" evidence="1">
    <location>
        <begin position="47"/>
        <end position="69"/>
    </location>
</feature>
<sequence>MTDFAQTPPVSVPRTSNARSNPSVFLFTVIKPCVDPHEPWTWKGACASAGRNDPPANATRRGPNPVGCGTAAWPARTRYRRFFPPRCIFRRAK</sequence>
<organism evidence="2 3">
    <name type="scientific">Candidatus Sulfuritelmatomonas gaucii</name>
    <dbReference type="NCBI Taxonomy" id="2043161"/>
    <lineage>
        <taxon>Bacteria</taxon>
        <taxon>Pseudomonadati</taxon>
        <taxon>Acidobacteriota</taxon>
        <taxon>Terriglobia</taxon>
        <taxon>Terriglobales</taxon>
        <taxon>Acidobacteriaceae</taxon>
        <taxon>Candidatus Sulfuritelmatomonas</taxon>
    </lineage>
</organism>
<evidence type="ECO:0000313" key="2">
    <source>
        <dbReference type="EMBL" id="SPE19418.1"/>
    </source>
</evidence>
<proteinExistence type="predicted"/>
<name>A0A2N9L7Z2_9BACT</name>
<protein>
    <submittedName>
        <fullName evidence="2">Uncharacterized protein</fullName>
    </submittedName>
</protein>
<evidence type="ECO:0000313" key="3">
    <source>
        <dbReference type="Proteomes" id="UP000239735"/>
    </source>
</evidence>